<dbReference type="NCBIfam" id="TIGR00322">
    <property type="entry name" value="diphth2_R"/>
    <property type="match status" value="2"/>
</dbReference>
<dbReference type="GO" id="GO:0090560">
    <property type="term" value="F:2-(3-amino-3-carboxypropyl)histidine synthase activity"/>
    <property type="evidence" value="ECO:0007669"/>
    <property type="project" value="InterPro"/>
</dbReference>
<dbReference type="Gene3D" id="3.40.50.11860">
    <property type="entry name" value="Diphthamide synthesis DPH1/DPH2 domain 3"/>
    <property type="match status" value="1"/>
</dbReference>
<evidence type="ECO:0000256" key="11">
    <source>
        <dbReference type="ARBA" id="ARBA00032789"/>
    </source>
</evidence>
<dbReference type="GO" id="GO:0017183">
    <property type="term" value="P:protein histidyl modification to diphthamide"/>
    <property type="evidence" value="ECO:0007669"/>
    <property type="project" value="InterPro"/>
</dbReference>
<dbReference type="PANTHER" id="PTHR10762:SF1">
    <property type="entry name" value="2-(3-AMINO-3-CARBOXYPROPYL)HISTIDINE SYNTHASE SUBUNIT 1"/>
    <property type="match status" value="1"/>
</dbReference>
<evidence type="ECO:0000256" key="9">
    <source>
        <dbReference type="ARBA" id="ARBA00031690"/>
    </source>
</evidence>
<keyword evidence="7" id="KW-0408">Iron</keyword>
<dbReference type="FunFam" id="3.40.50.11860:FF:000001">
    <property type="entry name" value="2-(3-amino-3-carboxypropyl)histidine synthase subunit 2"/>
    <property type="match status" value="1"/>
</dbReference>
<dbReference type="Proteomes" id="UP000076420">
    <property type="component" value="Unassembled WGS sequence"/>
</dbReference>
<evidence type="ECO:0000256" key="6">
    <source>
        <dbReference type="ARBA" id="ARBA00022723"/>
    </source>
</evidence>
<name>A0A2C9KZL2_BIOGL</name>
<dbReference type="VEuPathDB" id="VectorBase:BGLB025396"/>
<dbReference type="VEuPathDB" id="VectorBase:BGLAX_038084"/>
<proteinExistence type="inferred from homology"/>
<evidence type="ECO:0000256" key="8">
    <source>
        <dbReference type="ARBA" id="ARBA00023014"/>
    </source>
</evidence>
<evidence type="ECO:0000256" key="3">
    <source>
        <dbReference type="ARBA" id="ARBA00006179"/>
    </source>
</evidence>
<keyword evidence="6" id="KW-0479">Metal-binding</keyword>
<dbReference type="InterPro" id="IPR016435">
    <property type="entry name" value="DPH1/DPH2"/>
</dbReference>
<dbReference type="GO" id="GO:0051536">
    <property type="term" value="F:iron-sulfur cluster binding"/>
    <property type="evidence" value="ECO:0007669"/>
    <property type="project" value="UniProtKB-KW"/>
</dbReference>
<comment type="similarity">
    <text evidence="3">Belongs to the DPH1/DPH2 family. DPH2 subfamily.</text>
</comment>
<comment type="pathway">
    <text evidence="2">Protein modification; peptidyl-diphthamide biosynthesis.</text>
</comment>
<reference evidence="12" key="1">
    <citation type="submission" date="2020-05" db="UniProtKB">
        <authorList>
            <consortium name="EnsemblMetazoa"/>
        </authorList>
    </citation>
    <scope>IDENTIFICATION</scope>
    <source>
        <strain evidence="12">BB02</strain>
    </source>
</reference>
<evidence type="ECO:0000256" key="5">
    <source>
        <dbReference type="ARBA" id="ARBA00021915"/>
    </source>
</evidence>
<sequence>MLLLIISTCSESLGKYLQLNILSINGIAEKSAKQLLSPHYTVITPQSKPLSPGEILGCTSPKLTDCDVIIYLGDGRFHLESIMIHNPNLPDNSKKFYTSHMFRVMDSSIFMLMACSEHYGPISLVELWEGVPITQTEGIHMLYIFVDIKIDTVHFMDTLKLNFDPGTRMALVSTIQFVAALQNLKTRIVGSGKKYVIVLLSEIFPDKLQRMDSVDAWVQIACPRLSIDWGSAFSKPLLTPYELNVALRLTEWQETYPMDYYANDSLGPWTVNNEANKAKVIRKPRISLKSTQCCDSTDKTKCDASPS</sequence>
<evidence type="ECO:0000256" key="7">
    <source>
        <dbReference type="ARBA" id="ARBA00023004"/>
    </source>
</evidence>
<dbReference type="KEGG" id="bgt:106070236"/>
<dbReference type="InterPro" id="IPR042265">
    <property type="entry name" value="DPH1/DPH2_3"/>
</dbReference>
<evidence type="ECO:0000313" key="12">
    <source>
        <dbReference type="EnsemblMetazoa" id="BGLB025396-PA"/>
    </source>
</evidence>
<dbReference type="Pfam" id="PF01866">
    <property type="entry name" value="Diphthamide_syn"/>
    <property type="match status" value="2"/>
</dbReference>
<evidence type="ECO:0000256" key="10">
    <source>
        <dbReference type="ARBA" id="ARBA00032574"/>
    </source>
</evidence>
<organism evidence="12 13">
    <name type="scientific">Biomphalaria glabrata</name>
    <name type="common">Bloodfluke planorb</name>
    <name type="synonym">Freshwater snail</name>
    <dbReference type="NCBI Taxonomy" id="6526"/>
    <lineage>
        <taxon>Eukaryota</taxon>
        <taxon>Metazoa</taxon>
        <taxon>Spiralia</taxon>
        <taxon>Lophotrochozoa</taxon>
        <taxon>Mollusca</taxon>
        <taxon>Gastropoda</taxon>
        <taxon>Heterobranchia</taxon>
        <taxon>Euthyneura</taxon>
        <taxon>Panpulmonata</taxon>
        <taxon>Hygrophila</taxon>
        <taxon>Lymnaeoidea</taxon>
        <taxon>Planorbidae</taxon>
        <taxon>Biomphalaria</taxon>
    </lineage>
</organism>
<dbReference type="STRING" id="6526.A0A2C9KZL2"/>
<evidence type="ECO:0000256" key="4">
    <source>
        <dbReference type="ARBA" id="ARBA00010173"/>
    </source>
</evidence>
<dbReference type="InterPro" id="IPR042264">
    <property type="entry name" value="DPH1/DPH2_2"/>
</dbReference>
<comment type="similarity">
    <text evidence="4">Belongs to the DPH1/DPH2 family. DPH1 subfamily.</text>
</comment>
<dbReference type="AlphaFoldDB" id="A0A2C9KZL2"/>
<protein>
    <recommendedName>
        <fullName evidence="5">2-(3-amino-3-carboxypropyl)histidine synthase subunit 1</fullName>
    </recommendedName>
    <alternativeName>
        <fullName evidence="10">Diphthamide biosynthesis protein 1</fullName>
    </alternativeName>
    <alternativeName>
        <fullName evidence="11">Diphtheria toxin resistance protein 1</fullName>
    </alternativeName>
    <alternativeName>
        <fullName evidence="9">S-adenosyl-L-methionine:L-histidine 3-amino-3-carboxypropyltransferase 1</fullName>
    </alternativeName>
</protein>
<dbReference type="SFLD" id="SFLDS00032">
    <property type="entry name" value="Radical_SAM_3-amino-3-carboxyp"/>
    <property type="match status" value="1"/>
</dbReference>
<dbReference type="EnsemblMetazoa" id="BGLB025396-RA">
    <property type="protein sequence ID" value="BGLB025396-PA"/>
    <property type="gene ID" value="BGLB025396"/>
</dbReference>
<accession>A0A2C9KZL2</accession>
<evidence type="ECO:0000256" key="2">
    <source>
        <dbReference type="ARBA" id="ARBA00005156"/>
    </source>
</evidence>
<dbReference type="GO" id="GO:0046872">
    <property type="term" value="F:metal ion binding"/>
    <property type="evidence" value="ECO:0007669"/>
    <property type="project" value="UniProtKB-KW"/>
</dbReference>
<evidence type="ECO:0000256" key="1">
    <source>
        <dbReference type="ARBA" id="ARBA00001966"/>
    </source>
</evidence>
<dbReference type="Gene3D" id="3.40.50.11850">
    <property type="entry name" value="Diphthamide synthesis DPH1/DPH2 domain 2"/>
    <property type="match status" value="1"/>
</dbReference>
<gene>
    <name evidence="12" type="primary">106070236</name>
</gene>
<dbReference type="PANTHER" id="PTHR10762">
    <property type="entry name" value="DIPHTHAMIDE BIOSYNTHESIS PROTEIN"/>
    <property type="match status" value="1"/>
</dbReference>
<keyword evidence="8" id="KW-0411">Iron-sulfur</keyword>
<evidence type="ECO:0000313" key="13">
    <source>
        <dbReference type="Proteomes" id="UP000076420"/>
    </source>
</evidence>
<comment type="cofactor">
    <cofactor evidence="1">
        <name>[4Fe-4S] cluster</name>
        <dbReference type="ChEBI" id="CHEBI:49883"/>
    </cofactor>
</comment>